<keyword evidence="5" id="KW-0804">Transcription</keyword>
<keyword evidence="3" id="KW-0731">Sigma factor</keyword>
<accession>A0A7C3HV51</accession>
<evidence type="ECO:0000259" key="6">
    <source>
        <dbReference type="Pfam" id="PF04542"/>
    </source>
</evidence>
<dbReference type="InterPro" id="IPR013325">
    <property type="entry name" value="RNA_pol_sigma_r2"/>
</dbReference>
<keyword evidence="2" id="KW-0805">Transcription regulation</keyword>
<dbReference type="AlphaFoldDB" id="A0A7C3HV51"/>
<evidence type="ECO:0000256" key="4">
    <source>
        <dbReference type="ARBA" id="ARBA00023125"/>
    </source>
</evidence>
<dbReference type="InterPro" id="IPR007627">
    <property type="entry name" value="RNA_pol_sigma70_r2"/>
</dbReference>
<dbReference type="CDD" id="cd06171">
    <property type="entry name" value="Sigma70_r4"/>
    <property type="match status" value="1"/>
</dbReference>
<keyword evidence="4" id="KW-0238">DNA-binding</keyword>
<evidence type="ECO:0000256" key="2">
    <source>
        <dbReference type="ARBA" id="ARBA00023015"/>
    </source>
</evidence>
<dbReference type="InterPro" id="IPR013324">
    <property type="entry name" value="RNA_pol_sigma_r3/r4-like"/>
</dbReference>
<reference evidence="8" key="1">
    <citation type="journal article" date="2020" name="mSystems">
        <title>Genome- and Community-Level Interaction Insights into Carbon Utilization and Element Cycling Functions of Hydrothermarchaeota in Hydrothermal Sediment.</title>
        <authorList>
            <person name="Zhou Z."/>
            <person name="Liu Y."/>
            <person name="Xu W."/>
            <person name="Pan J."/>
            <person name="Luo Z.H."/>
            <person name="Li M."/>
        </authorList>
    </citation>
    <scope>NUCLEOTIDE SEQUENCE [LARGE SCALE GENOMIC DNA]</scope>
    <source>
        <strain evidence="8">SpSt-503</strain>
    </source>
</reference>
<evidence type="ECO:0000256" key="3">
    <source>
        <dbReference type="ARBA" id="ARBA00023082"/>
    </source>
</evidence>
<dbReference type="GO" id="GO:0016987">
    <property type="term" value="F:sigma factor activity"/>
    <property type="evidence" value="ECO:0007669"/>
    <property type="project" value="UniProtKB-KW"/>
</dbReference>
<comment type="caution">
    <text evidence="8">The sequence shown here is derived from an EMBL/GenBank/DDBJ whole genome shotgun (WGS) entry which is preliminary data.</text>
</comment>
<dbReference type="NCBIfam" id="TIGR02937">
    <property type="entry name" value="sigma70-ECF"/>
    <property type="match status" value="1"/>
</dbReference>
<dbReference type="Gene3D" id="1.10.1740.10">
    <property type="match status" value="1"/>
</dbReference>
<dbReference type="SUPFAM" id="SSF88659">
    <property type="entry name" value="Sigma3 and sigma4 domains of RNA polymerase sigma factors"/>
    <property type="match status" value="1"/>
</dbReference>
<dbReference type="Pfam" id="PF08281">
    <property type="entry name" value="Sigma70_r4_2"/>
    <property type="match status" value="1"/>
</dbReference>
<organism evidence="8">
    <name type="scientific">Gracilinema caldarium</name>
    <dbReference type="NCBI Taxonomy" id="215591"/>
    <lineage>
        <taxon>Bacteria</taxon>
        <taxon>Pseudomonadati</taxon>
        <taxon>Spirochaetota</taxon>
        <taxon>Spirochaetia</taxon>
        <taxon>Spirochaetales</taxon>
        <taxon>Breznakiellaceae</taxon>
        <taxon>Gracilinema</taxon>
    </lineage>
</organism>
<dbReference type="InterPro" id="IPR014284">
    <property type="entry name" value="RNA_pol_sigma-70_dom"/>
</dbReference>
<dbReference type="InterPro" id="IPR036388">
    <property type="entry name" value="WH-like_DNA-bd_sf"/>
</dbReference>
<evidence type="ECO:0000313" key="8">
    <source>
        <dbReference type="EMBL" id="HFH27939.1"/>
    </source>
</evidence>
<sequence>MNYTDRTREDKILLAIQHVLAGDKDAFRVIVDTYKDSLYRYCLARTGNEDRANDLVQETFIRVYRSLPTFKLGKQFGPWIFAIASNVLRTSWGRIKREQDIASQIFYPEDPDQNNPEHDAMQAETRTELVRVLRNLPHDLYEVLFLYYFEGLPVSDIAETLSIGEENVKSRLFRGRKKVKELLQPKGFKKGIIE</sequence>
<dbReference type="PANTHER" id="PTHR43133:SF52">
    <property type="entry name" value="ECF RNA POLYMERASE SIGMA FACTOR SIGL"/>
    <property type="match status" value="1"/>
</dbReference>
<feature type="domain" description="RNA polymerase sigma-70 region 2" evidence="6">
    <location>
        <begin position="31"/>
        <end position="96"/>
    </location>
</feature>
<gene>
    <name evidence="8" type="ORF">ENS59_00260</name>
</gene>
<dbReference type="SUPFAM" id="SSF88946">
    <property type="entry name" value="Sigma2 domain of RNA polymerase sigma factors"/>
    <property type="match status" value="1"/>
</dbReference>
<dbReference type="PANTHER" id="PTHR43133">
    <property type="entry name" value="RNA POLYMERASE ECF-TYPE SIGMA FACTO"/>
    <property type="match status" value="1"/>
</dbReference>
<name>A0A7C3HV51_9SPIR</name>
<comment type="similarity">
    <text evidence="1">Belongs to the sigma-70 factor family. ECF subfamily.</text>
</comment>
<dbReference type="GO" id="GO:0006352">
    <property type="term" value="P:DNA-templated transcription initiation"/>
    <property type="evidence" value="ECO:0007669"/>
    <property type="project" value="InterPro"/>
</dbReference>
<dbReference type="Gene3D" id="1.10.10.10">
    <property type="entry name" value="Winged helix-like DNA-binding domain superfamily/Winged helix DNA-binding domain"/>
    <property type="match status" value="1"/>
</dbReference>
<evidence type="ECO:0000256" key="5">
    <source>
        <dbReference type="ARBA" id="ARBA00023163"/>
    </source>
</evidence>
<feature type="domain" description="RNA polymerase sigma factor 70 region 4 type 2" evidence="7">
    <location>
        <begin position="128"/>
        <end position="178"/>
    </location>
</feature>
<dbReference type="InterPro" id="IPR013249">
    <property type="entry name" value="RNA_pol_sigma70_r4_t2"/>
</dbReference>
<dbReference type="EMBL" id="DSVL01000006">
    <property type="protein sequence ID" value="HFH27939.1"/>
    <property type="molecule type" value="Genomic_DNA"/>
</dbReference>
<dbReference type="GO" id="GO:0003677">
    <property type="term" value="F:DNA binding"/>
    <property type="evidence" value="ECO:0007669"/>
    <property type="project" value="UniProtKB-KW"/>
</dbReference>
<feature type="non-terminal residue" evidence="8">
    <location>
        <position position="194"/>
    </location>
</feature>
<dbReference type="Pfam" id="PF04542">
    <property type="entry name" value="Sigma70_r2"/>
    <property type="match status" value="1"/>
</dbReference>
<evidence type="ECO:0000256" key="1">
    <source>
        <dbReference type="ARBA" id="ARBA00010641"/>
    </source>
</evidence>
<evidence type="ECO:0000259" key="7">
    <source>
        <dbReference type="Pfam" id="PF08281"/>
    </source>
</evidence>
<dbReference type="InterPro" id="IPR039425">
    <property type="entry name" value="RNA_pol_sigma-70-like"/>
</dbReference>
<proteinExistence type="inferred from homology"/>
<protein>
    <submittedName>
        <fullName evidence="8">RNA polymerase sigma factor</fullName>
    </submittedName>
</protein>